<gene>
    <name evidence="2" type="ORF">KL933_001831</name>
</gene>
<evidence type="ECO:0000313" key="3">
    <source>
        <dbReference type="Proteomes" id="UP000738402"/>
    </source>
</evidence>
<dbReference type="Proteomes" id="UP000738402">
    <property type="component" value="Unassembled WGS sequence"/>
</dbReference>
<dbReference type="AlphaFoldDB" id="A0AAN6D6W8"/>
<feature type="region of interest" description="Disordered" evidence="1">
    <location>
        <begin position="111"/>
        <end position="147"/>
    </location>
</feature>
<feature type="compositionally biased region" description="Polar residues" evidence="1">
    <location>
        <begin position="115"/>
        <end position="125"/>
    </location>
</feature>
<accession>A0AAN6D6W8</accession>
<evidence type="ECO:0000313" key="2">
    <source>
        <dbReference type="EMBL" id="KAG7728598.1"/>
    </source>
</evidence>
<feature type="compositionally biased region" description="Low complexity" evidence="1">
    <location>
        <begin position="135"/>
        <end position="147"/>
    </location>
</feature>
<comment type="caution">
    <text evidence="2">The sequence shown here is derived from an EMBL/GenBank/DDBJ whole genome shotgun (WGS) entry which is preliminary data.</text>
</comment>
<dbReference type="EMBL" id="JAHLUH010000004">
    <property type="protein sequence ID" value="KAG7728598.1"/>
    <property type="molecule type" value="Genomic_DNA"/>
</dbReference>
<organism evidence="2 3">
    <name type="scientific">Ogataea haglerorum</name>
    <dbReference type="NCBI Taxonomy" id="1937702"/>
    <lineage>
        <taxon>Eukaryota</taxon>
        <taxon>Fungi</taxon>
        <taxon>Dikarya</taxon>
        <taxon>Ascomycota</taxon>
        <taxon>Saccharomycotina</taxon>
        <taxon>Pichiomycetes</taxon>
        <taxon>Pichiales</taxon>
        <taxon>Pichiaceae</taxon>
        <taxon>Ogataea</taxon>
    </lineage>
</organism>
<evidence type="ECO:0000256" key="1">
    <source>
        <dbReference type="SAM" id="MobiDB-lite"/>
    </source>
</evidence>
<reference evidence="2" key="1">
    <citation type="journal article" date="2021" name="G3 (Bethesda)">
        <title>Genomic diversity, chromosomal rearrangements, and interspecies hybridization in the ogataea polymorpha species complex.</title>
        <authorList>
            <person name="Hanson S.J."/>
            <person name="Cinneide E.O."/>
            <person name="Salzberg L.I."/>
            <person name="Wolfe K.H."/>
            <person name="McGowan J."/>
            <person name="Fitzpatrick D.A."/>
            <person name="Matlin K."/>
        </authorList>
    </citation>
    <scope>NUCLEOTIDE SEQUENCE</scope>
    <source>
        <strain evidence="2">83-405-1</strain>
    </source>
</reference>
<proteinExistence type="predicted"/>
<name>A0AAN6D6W8_9ASCO</name>
<protein>
    <submittedName>
        <fullName evidence="2">Uncharacterized protein</fullName>
    </submittedName>
</protein>
<sequence length="175" mass="18756">MVLDAVPFSYQLDDINSTIALTARYQSEQARLGFQKHKIQRNKQTQQMINYAPSQGFNRPRHAPQGFQSSFEKMNPLVGSSTSPSPVSGSSSDFSFMSLADQQLAQLGPVGQPLAHSSTVSSTTSGKDHIPAPMSAGSTGSTISSGSANSPWNASLLDLNSKTSIPFSSTWSQVW</sequence>